<name>A0AA38HEV1_9TREE</name>
<dbReference type="AlphaFoldDB" id="A0AA38HEV1"/>
<dbReference type="GeneID" id="77731283"/>
<reference evidence="2" key="1">
    <citation type="journal article" date="2022" name="G3 (Bethesda)">
        <title>High quality genome of the basidiomycete yeast Dioszegia hungarica PDD-24b-2 isolated from cloud water.</title>
        <authorList>
            <person name="Jarrige D."/>
            <person name="Haridas S."/>
            <person name="Bleykasten-Grosshans C."/>
            <person name="Joly M."/>
            <person name="Nadalig T."/>
            <person name="Sancelme M."/>
            <person name="Vuilleumier S."/>
            <person name="Grigoriev I.V."/>
            <person name="Amato P."/>
            <person name="Bringel F."/>
        </authorList>
    </citation>
    <scope>NUCLEOTIDE SEQUENCE</scope>
    <source>
        <strain evidence="2">PDD-24b-2</strain>
    </source>
</reference>
<dbReference type="RefSeq" id="XP_052948001.1">
    <property type="nucleotide sequence ID" value="XM_053092078.1"/>
</dbReference>
<keyword evidence="3" id="KW-1185">Reference proteome</keyword>
<dbReference type="EMBL" id="JAKWFO010000003">
    <property type="protein sequence ID" value="KAI9638224.1"/>
    <property type="molecule type" value="Genomic_DNA"/>
</dbReference>
<accession>A0AA38HEV1</accession>
<evidence type="ECO:0000256" key="1">
    <source>
        <dbReference type="SAM" id="SignalP"/>
    </source>
</evidence>
<feature type="signal peptide" evidence="1">
    <location>
        <begin position="1"/>
        <end position="17"/>
    </location>
</feature>
<sequence length="155" mass="16676">MPNVSLLFLWEPFAVVAENAMHTAYTAIMGVLHLIPSNVDVSYILTADLALNIHACGRMIVDFIQVALDKQAYGLAVQYRADLAVIQNLLQRYAAKHPLGGFSGAFLDTYLEAVMSGSDSSATCESSFANANAKPAAIEMEAFVTEGGMTLFHNS</sequence>
<proteinExistence type="predicted"/>
<feature type="chain" id="PRO_5041441810" evidence="1">
    <location>
        <begin position="18"/>
        <end position="155"/>
    </location>
</feature>
<dbReference type="Proteomes" id="UP001164286">
    <property type="component" value="Unassembled WGS sequence"/>
</dbReference>
<evidence type="ECO:0000313" key="2">
    <source>
        <dbReference type="EMBL" id="KAI9638224.1"/>
    </source>
</evidence>
<evidence type="ECO:0000313" key="3">
    <source>
        <dbReference type="Proteomes" id="UP001164286"/>
    </source>
</evidence>
<protein>
    <submittedName>
        <fullName evidence="2">Uncharacterized protein</fullName>
    </submittedName>
</protein>
<comment type="caution">
    <text evidence="2">The sequence shown here is derived from an EMBL/GenBank/DDBJ whole genome shotgun (WGS) entry which is preliminary data.</text>
</comment>
<organism evidence="2 3">
    <name type="scientific">Dioszegia hungarica</name>
    <dbReference type="NCBI Taxonomy" id="4972"/>
    <lineage>
        <taxon>Eukaryota</taxon>
        <taxon>Fungi</taxon>
        <taxon>Dikarya</taxon>
        <taxon>Basidiomycota</taxon>
        <taxon>Agaricomycotina</taxon>
        <taxon>Tremellomycetes</taxon>
        <taxon>Tremellales</taxon>
        <taxon>Bulleribasidiaceae</taxon>
        <taxon>Dioszegia</taxon>
    </lineage>
</organism>
<gene>
    <name evidence="2" type="ORF">MKK02DRAFT_42614</name>
</gene>
<keyword evidence="1" id="KW-0732">Signal</keyword>